<name>A0A7N4P2T7_SARHA</name>
<proteinExistence type="predicted"/>
<feature type="chain" id="PRO_5029900163" evidence="1">
    <location>
        <begin position="17"/>
        <end position="51"/>
    </location>
</feature>
<keyword evidence="1" id="KW-0732">Signal</keyword>
<protein>
    <submittedName>
        <fullName evidence="2">Uncharacterized protein</fullName>
    </submittedName>
</protein>
<evidence type="ECO:0000256" key="1">
    <source>
        <dbReference type="SAM" id="SignalP"/>
    </source>
</evidence>
<keyword evidence="3" id="KW-1185">Reference proteome</keyword>
<reference evidence="2 3" key="1">
    <citation type="journal article" date="2011" name="Proc. Natl. Acad. Sci. U.S.A.">
        <title>Genetic diversity and population structure of the endangered marsupial Sarcophilus harrisii (Tasmanian devil).</title>
        <authorList>
            <person name="Miller W."/>
            <person name="Hayes V.M."/>
            <person name="Ratan A."/>
            <person name="Petersen D.C."/>
            <person name="Wittekindt N.E."/>
            <person name="Miller J."/>
            <person name="Walenz B."/>
            <person name="Knight J."/>
            <person name="Qi J."/>
            <person name="Zhao F."/>
            <person name="Wang Q."/>
            <person name="Bedoya-Reina O.C."/>
            <person name="Katiyar N."/>
            <person name="Tomsho L.P."/>
            <person name="Kasson L.M."/>
            <person name="Hardie R.A."/>
            <person name="Woodbridge P."/>
            <person name="Tindall E.A."/>
            <person name="Bertelsen M.F."/>
            <person name="Dixon D."/>
            <person name="Pyecroft S."/>
            <person name="Helgen K.M."/>
            <person name="Lesk A.M."/>
            <person name="Pringle T.H."/>
            <person name="Patterson N."/>
            <person name="Zhang Y."/>
            <person name="Kreiss A."/>
            <person name="Woods G.M."/>
            <person name="Jones M.E."/>
            <person name="Schuster S.C."/>
        </authorList>
    </citation>
    <scope>NUCLEOTIDE SEQUENCE [LARGE SCALE GENOMIC DNA]</scope>
</reference>
<accession>A0A7N4P2T7</accession>
<dbReference type="AlphaFoldDB" id="A0A7N4P2T7"/>
<dbReference type="Proteomes" id="UP000007648">
    <property type="component" value="Unassembled WGS sequence"/>
</dbReference>
<reference evidence="2" key="2">
    <citation type="submission" date="2025-08" db="UniProtKB">
        <authorList>
            <consortium name="Ensembl"/>
        </authorList>
    </citation>
    <scope>IDENTIFICATION</scope>
</reference>
<sequence length="51" mass="5883">MPFLLSRMVIISVAVAALQEALENSGQLDCQVQDKKLYPDRYAIYSWCLYQ</sequence>
<evidence type="ECO:0000313" key="3">
    <source>
        <dbReference type="Proteomes" id="UP000007648"/>
    </source>
</evidence>
<organism evidence="2 3">
    <name type="scientific">Sarcophilus harrisii</name>
    <name type="common">Tasmanian devil</name>
    <name type="synonym">Sarcophilus laniarius</name>
    <dbReference type="NCBI Taxonomy" id="9305"/>
    <lineage>
        <taxon>Eukaryota</taxon>
        <taxon>Metazoa</taxon>
        <taxon>Chordata</taxon>
        <taxon>Craniata</taxon>
        <taxon>Vertebrata</taxon>
        <taxon>Euteleostomi</taxon>
        <taxon>Mammalia</taxon>
        <taxon>Metatheria</taxon>
        <taxon>Dasyuromorphia</taxon>
        <taxon>Dasyuridae</taxon>
        <taxon>Sarcophilus</taxon>
    </lineage>
</organism>
<dbReference type="InParanoid" id="A0A7N4P2T7"/>
<dbReference type="Ensembl" id="ENSSHAT00000041872.1">
    <property type="protein sequence ID" value="ENSSHAP00000032317.1"/>
    <property type="gene ID" value="ENSSHAG00000030316.1"/>
</dbReference>
<feature type="signal peptide" evidence="1">
    <location>
        <begin position="1"/>
        <end position="16"/>
    </location>
</feature>
<reference evidence="2" key="3">
    <citation type="submission" date="2025-09" db="UniProtKB">
        <authorList>
            <consortium name="Ensembl"/>
        </authorList>
    </citation>
    <scope>IDENTIFICATION</scope>
</reference>
<evidence type="ECO:0000313" key="2">
    <source>
        <dbReference type="Ensembl" id="ENSSHAP00000032317.1"/>
    </source>
</evidence>